<name>A0AB38UM83_9MYCO</name>
<organism evidence="1 2">
    <name type="scientific">Mycobacterium persicum</name>
    <dbReference type="NCBI Taxonomy" id="1487726"/>
    <lineage>
        <taxon>Bacteria</taxon>
        <taxon>Bacillati</taxon>
        <taxon>Actinomycetota</taxon>
        <taxon>Actinomycetes</taxon>
        <taxon>Mycobacteriales</taxon>
        <taxon>Mycobacteriaceae</taxon>
        <taxon>Mycobacterium</taxon>
    </lineage>
</organism>
<accession>A0AB38UM83</accession>
<evidence type="ECO:0008006" key="3">
    <source>
        <dbReference type="Google" id="ProtNLM"/>
    </source>
</evidence>
<evidence type="ECO:0000313" key="2">
    <source>
        <dbReference type="Proteomes" id="UP000279331"/>
    </source>
</evidence>
<dbReference type="AlphaFoldDB" id="A0AB38UM83"/>
<dbReference type="InterPro" id="IPR029058">
    <property type="entry name" value="AB_hydrolase_fold"/>
</dbReference>
<evidence type="ECO:0000313" key="1">
    <source>
        <dbReference type="EMBL" id="VAZ81694.1"/>
    </source>
</evidence>
<reference evidence="1 2" key="1">
    <citation type="submission" date="2018-09" db="EMBL/GenBank/DDBJ databases">
        <authorList>
            <person name="Tagini F."/>
        </authorList>
    </citation>
    <scope>NUCLEOTIDE SEQUENCE [LARGE SCALE GENOMIC DNA]</scope>
    <source>
        <strain evidence="1 2">MK42</strain>
    </source>
</reference>
<proteinExistence type="predicted"/>
<dbReference type="Proteomes" id="UP000279331">
    <property type="component" value="Unassembled WGS sequence"/>
</dbReference>
<comment type="caution">
    <text evidence="1">The sequence shown here is derived from an EMBL/GenBank/DDBJ whole genome shotgun (WGS) entry which is preliminary data.</text>
</comment>
<dbReference type="SUPFAM" id="SSF53474">
    <property type="entry name" value="alpha/beta-Hydrolases"/>
    <property type="match status" value="1"/>
</dbReference>
<sequence>MRRLPNARLVTAPLLILGASDDRSRVDGDASAVARVYQADVEIFPDMGHVMMLESGWHSVA</sequence>
<dbReference type="Gene3D" id="3.40.50.1820">
    <property type="entry name" value="alpha/beta hydrolase"/>
    <property type="match status" value="1"/>
</dbReference>
<dbReference type="EMBL" id="UPHL01000017">
    <property type="protein sequence ID" value="VAZ81694.1"/>
    <property type="molecule type" value="Genomic_DNA"/>
</dbReference>
<protein>
    <recommendedName>
        <fullName evidence="3">Alpha/beta hydrolase</fullName>
    </recommendedName>
</protein>
<gene>
    <name evidence="1" type="ORF">LAUMK42_00496</name>
</gene>